<evidence type="ECO:0000256" key="1">
    <source>
        <dbReference type="SAM" id="MobiDB-lite"/>
    </source>
</evidence>
<accession>A0ABW5EML1</accession>
<evidence type="ECO:0008006" key="5">
    <source>
        <dbReference type="Google" id="ProtNLM"/>
    </source>
</evidence>
<keyword evidence="2" id="KW-0732">Signal</keyword>
<keyword evidence="4" id="KW-1185">Reference proteome</keyword>
<name>A0ABW5EML1_9BURK</name>
<evidence type="ECO:0000313" key="4">
    <source>
        <dbReference type="Proteomes" id="UP001597287"/>
    </source>
</evidence>
<comment type="caution">
    <text evidence="3">The sequence shown here is derived from an EMBL/GenBank/DDBJ whole genome shotgun (WGS) entry which is preliminary data.</text>
</comment>
<sequence>MKMVQLTRRSAALMLLGTLAACGGGGGGGGLGEPGGGDPGNGGNPGNPGTPGNPGGGTTTPVTGQYRMETAAENFDAALSAMNTLGAQGYAFTYSLASGGTTFPVPIGDFYVTDTAHTGTRLDYRMVADVAGVSALVAQLNAQGAQGYLYKSGMAFPGSTQDLRNLYVRSSSAAATYSYETRPAVGALDTSGFTQQLAEMSGRGFRYMGPLISGDEMFNLYVKDSKAPAFEYAVFALAAPFGMANGTALKQRLDEMGAKGHLLRGALVLRGNTEGVQLYEKSGDQQGAIEYRLESVSNNASLAQRLEQFNRNAAEGFFAFGDVVTDDGQFHSISVRNVRRMVHPLAGASFP</sequence>
<protein>
    <recommendedName>
        <fullName evidence="5">Lipoprotein</fullName>
    </recommendedName>
</protein>
<reference evidence="4" key="1">
    <citation type="journal article" date="2019" name="Int. J. Syst. Evol. Microbiol.">
        <title>The Global Catalogue of Microorganisms (GCM) 10K type strain sequencing project: providing services to taxonomists for standard genome sequencing and annotation.</title>
        <authorList>
            <consortium name="The Broad Institute Genomics Platform"/>
            <consortium name="The Broad Institute Genome Sequencing Center for Infectious Disease"/>
            <person name="Wu L."/>
            <person name="Ma J."/>
        </authorList>
    </citation>
    <scope>NUCLEOTIDE SEQUENCE [LARGE SCALE GENOMIC DNA]</scope>
    <source>
        <strain evidence="4">CCUG 62793</strain>
    </source>
</reference>
<dbReference type="EMBL" id="JBHUIG010000011">
    <property type="protein sequence ID" value="MFD2319412.1"/>
    <property type="molecule type" value="Genomic_DNA"/>
</dbReference>
<feature type="region of interest" description="Disordered" evidence="1">
    <location>
        <begin position="30"/>
        <end position="62"/>
    </location>
</feature>
<evidence type="ECO:0000313" key="3">
    <source>
        <dbReference type="EMBL" id="MFD2319412.1"/>
    </source>
</evidence>
<gene>
    <name evidence="3" type="ORF">ACFSPV_11885</name>
</gene>
<feature type="compositionally biased region" description="Gly residues" evidence="1">
    <location>
        <begin position="30"/>
        <end position="46"/>
    </location>
</feature>
<feature type="signal peptide" evidence="2">
    <location>
        <begin position="1"/>
        <end position="20"/>
    </location>
</feature>
<dbReference type="Proteomes" id="UP001597287">
    <property type="component" value="Unassembled WGS sequence"/>
</dbReference>
<proteinExistence type="predicted"/>
<organism evidence="3 4">
    <name type="scientific">Delftia deserti</name>
    <dbReference type="NCBI Taxonomy" id="1651218"/>
    <lineage>
        <taxon>Bacteria</taxon>
        <taxon>Pseudomonadati</taxon>
        <taxon>Pseudomonadota</taxon>
        <taxon>Betaproteobacteria</taxon>
        <taxon>Burkholderiales</taxon>
        <taxon>Comamonadaceae</taxon>
        <taxon>Delftia</taxon>
    </lineage>
</organism>
<feature type="chain" id="PRO_5045379794" description="Lipoprotein" evidence="2">
    <location>
        <begin position="21"/>
        <end position="351"/>
    </location>
</feature>
<evidence type="ECO:0000256" key="2">
    <source>
        <dbReference type="SAM" id="SignalP"/>
    </source>
</evidence>
<dbReference type="RefSeq" id="WP_380108200.1">
    <property type="nucleotide sequence ID" value="NZ_JBHSIH010000001.1"/>
</dbReference>
<dbReference type="PROSITE" id="PS51257">
    <property type="entry name" value="PROKAR_LIPOPROTEIN"/>
    <property type="match status" value="1"/>
</dbReference>